<dbReference type="EMBL" id="AP018732">
    <property type="protein sequence ID" value="BBE41788.1"/>
    <property type="molecule type" value="Genomic_DNA"/>
</dbReference>
<dbReference type="PANTHER" id="PTHR45947">
    <property type="entry name" value="SULFOQUINOVOSYL TRANSFERASE SQD2"/>
    <property type="match status" value="1"/>
</dbReference>
<dbReference type="Gene3D" id="3.40.50.2000">
    <property type="entry name" value="Glycogen Phosphorylase B"/>
    <property type="match status" value="2"/>
</dbReference>
<dbReference type="Pfam" id="PF13439">
    <property type="entry name" value="Glyco_transf_4"/>
    <property type="match status" value="1"/>
</dbReference>
<sequence>MRVAFLSIEYPPVVFGGLGTYAAEVARRVAGAGHEVHVFSWGRGERSDGGVFAHGLDSMDFTRALKVISNEELGRWGPGLRYLNDVLTYNAFAAYEVRRLSGSGSFDLVHAHDWLSAPAGMALADSLGYPLVFHLHSTERGRNLGGGSPTVASMELRAAERADAVITVSNAMKECDLAPQGFPLEKVRVIWNGVDPEVYDPSKADPGMVAEVRAKYGGAGGPLLLFMGRLVKEKGVMELVEAMKHVRHGHPGARLLIVGQGYLRDHLIERVHRLGLEGTVVVLDRFLGLEEKLAFYAAADVAVFPSLYEPFGIVALEAMSMGKPVVVGASGCSGLREIVVPSGPDRCGVHVNGHDPKDIAWGISAALGEDAALMGANGRRRVLENFTWDITVRRTLDVYSSVAGHRRPPHIP</sequence>
<evidence type="ECO:0000259" key="2">
    <source>
        <dbReference type="Pfam" id="PF13439"/>
    </source>
</evidence>
<dbReference type="GO" id="GO:0016757">
    <property type="term" value="F:glycosyltransferase activity"/>
    <property type="evidence" value="ECO:0007669"/>
    <property type="project" value="InterPro"/>
</dbReference>
<protein>
    <submittedName>
        <fullName evidence="3">Glycosyltransferase</fullName>
    </submittedName>
</protein>
<name>A0A4P2VKQ0_9ARCH</name>
<evidence type="ECO:0000313" key="4">
    <source>
        <dbReference type="Proteomes" id="UP000509448"/>
    </source>
</evidence>
<dbReference type="CDD" id="cd03801">
    <property type="entry name" value="GT4_PimA-like"/>
    <property type="match status" value="1"/>
</dbReference>
<feature type="domain" description="Glycosyltransferase subfamily 4-like N-terminal" evidence="2">
    <location>
        <begin position="15"/>
        <end position="197"/>
    </location>
</feature>
<accession>A0A4P2VKQ0</accession>
<keyword evidence="4" id="KW-1185">Reference proteome</keyword>
<reference evidence="3 4" key="1">
    <citation type="journal article" date="2019" name="ISME J.">
        <title>Isolation and characterization of a thermophilic sulfur- and iron-reducing thaumarchaeote from a terrestrial acidic hot spring.</title>
        <authorList>
            <person name="Kato S."/>
            <person name="Itoh T."/>
            <person name="Yuki M."/>
            <person name="Nagamori M."/>
            <person name="Ohnishi M."/>
            <person name="Uematsu K."/>
            <person name="Suzuki K."/>
            <person name="Takashina T."/>
            <person name="Ohkuma M."/>
        </authorList>
    </citation>
    <scope>NUCLEOTIDE SEQUENCE [LARGE SCALE GENOMIC DNA]</scope>
    <source>
        <strain evidence="3 4">NAS-02</strain>
    </source>
</reference>
<proteinExistence type="predicted"/>
<feature type="domain" description="Glycosyl transferase family 1" evidence="1">
    <location>
        <begin position="220"/>
        <end position="370"/>
    </location>
</feature>
<dbReference type="Proteomes" id="UP000509448">
    <property type="component" value="Chromosome"/>
</dbReference>
<dbReference type="OrthoDB" id="132546at2157"/>
<dbReference type="AlphaFoldDB" id="A0A4P2VKQ0"/>
<gene>
    <name evidence="3" type="ORF">NAS2_0397</name>
</gene>
<keyword evidence="3" id="KW-0808">Transferase</keyword>
<dbReference type="InterPro" id="IPR001296">
    <property type="entry name" value="Glyco_trans_1"/>
</dbReference>
<dbReference type="RefSeq" id="WP_174448091.1">
    <property type="nucleotide sequence ID" value="NZ_AP018732.1"/>
</dbReference>
<dbReference type="PANTHER" id="PTHR45947:SF3">
    <property type="entry name" value="SULFOQUINOVOSYL TRANSFERASE SQD2"/>
    <property type="match status" value="1"/>
</dbReference>
<dbReference type="KEGG" id="ccai:NAS2_0397"/>
<organism evidence="3 4">
    <name type="scientific">Conexivisphaera calida</name>
    <dbReference type="NCBI Taxonomy" id="1874277"/>
    <lineage>
        <taxon>Archaea</taxon>
        <taxon>Nitrososphaerota</taxon>
        <taxon>Conexivisphaeria</taxon>
        <taxon>Conexivisphaerales</taxon>
        <taxon>Conexivisphaeraceae</taxon>
        <taxon>Conexivisphaera</taxon>
    </lineage>
</organism>
<dbReference type="InterPro" id="IPR028098">
    <property type="entry name" value="Glyco_trans_4-like_N"/>
</dbReference>
<dbReference type="SUPFAM" id="SSF53756">
    <property type="entry name" value="UDP-Glycosyltransferase/glycogen phosphorylase"/>
    <property type="match status" value="1"/>
</dbReference>
<dbReference type="InterPro" id="IPR050194">
    <property type="entry name" value="Glycosyltransferase_grp1"/>
</dbReference>
<evidence type="ECO:0000259" key="1">
    <source>
        <dbReference type="Pfam" id="PF00534"/>
    </source>
</evidence>
<dbReference type="GeneID" id="55584215"/>
<evidence type="ECO:0000313" key="3">
    <source>
        <dbReference type="EMBL" id="BBE41788.1"/>
    </source>
</evidence>
<dbReference type="Pfam" id="PF00534">
    <property type="entry name" value="Glycos_transf_1"/>
    <property type="match status" value="1"/>
</dbReference>